<dbReference type="SMART" id="SM00450">
    <property type="entry name" value="RHOD"/>
    <property type="match status" value="2"/>
</dbReference>
<dbReference type="PROSITE" id="PS50206">
    <property type="entry name" value="RHODANESE_3"/>
    <property type="match status" value="2"/>
</dbReference>
<keyword evidence="5" id="KW-1185">Reference proteome</keyword>
<dbReference type="SUPFAM" id="SSF52821">
    <property type="entry name" value="Rhodanese/Cell cycle control phosphatase"/>
    <property type="match status" value="2"/>
</dbReference>
<evidence type="ECO:0000256" key="1">
    <source>
        <dbReference type="ARBA" id="ARBA00022679"/>
    </source>
</evidence>
<keyword evidence="1" id="KW-0808">Transferase</keyword>
<reference evidence="4" key="1">
    <citation type="submission" date="2023-03" db="EMBL/GenBank/DDBJ databases">
        <title>Lomoglobus Profundus gen. nov., sp. nov., a novel member of the phylum Verrucomicrobia, isolated from deep-marine sediment of South China Sea.</title>
        <authorList>
            <person name="Ahmad T."/>
            <person name="Ishaq S.E."/>
            <person name="Wang F."/>
        </authorList>
    </citation>
    <scope>NUCLEOTIDE SEQUENCE</scope>
    <source>
        <strain evidence="4">LMO-M01</strain>
    </source>
</reference>
<dbReference type="PANTHER" id="PTHR11364">
    <property type="entry name" value="THIOSULFATE SULFERTANSFERASE"/>
    <property type="match status" value="1"/>
</dbReference>
<dbReference type="Pfam" id="PF00581">
    <property type="entry name" value="Rhodanese"/>
    <property type="match status" value="2"/>
</dbReference>
<dbReference type="Proteomes" id="UP001218638">
    <property type="component" value="Chromosome"/>
</dbReference>
<feature type="domain" description="Rhodanese" evidence="3">
    <location>
        <begin position="180"/>
        <end position="293"/>
    </location>
</feature>
<dbReference type="GO" id="GO:0004792">
    <property type="term" value="F:thiosulfate-cyanide sulfurtransferase activity"/>
    <property type="evidence" value="ECO:0007669"/>
    <property type="project" value="TreeGrafter"/>
</dbReference>
<dbReference type="RefSeq" id="WP_330932213.1">
    <property type="nucleotide sequence ID" value="NZ_CP119075.1"/>
</dbReference>
<sequence length="297" mass="31866">MPETFVVPARQGEVIDAVMLISTAELNDLLQQPDVVIFDCRHDLTDPESGLKRFTESHIAGAQFAGVDTDLSGAKNGTNGRHPLPPPSAFAAFLERGGVSASTRVFAYDDVGGQYAARLWWMARWIGFDGVRVLDGGWPKWLAEHRPVTAETTTPVAGQLSINVDESMVLTTDDVVANLAEGAQLVIDARAPARYRGEVEPLDPVAGHIPGAANRFFQDNLQTDTSFRPASELAEAFSRILGDRKPATVIHQCGSGITACANLLAMEHAGLTGSKLYAGSWSEWVADPSRPVATGSR</sequence>
<evidence type="ECO:0000256" key="2">
    <source>
        <dbReference type="ARBA" id="ARBA00022737"/>
    </source>
</evidence>
<feature type="domain" description="Rhodanese" evidence="3">
    <location>
        <begin position="31"/>
        <end position="150"/>
    </location>
</feature>
<dbReference type="KEGG" id="slom:PXH66_02840"/>
<evidence type="ECO:0000259" key="3">
    <source>
        <dbReference type="PROSITE" id="PS50206"/>
    </source>
</evidence>
<accession>A0AAF0CPQ6</accession>
<evidence type="ECO:0000313" key="5">
    <source>
        <dbReference type="Proteomes" id="UP001218638"/>
    </source>
</evidence>
<dbReference type="Gene3D" id="3.40.250.10">
    <property type="entry name" value="Rhodanese-like domain"/>
    <property type="match status" value="2"/>
</dbReference>
<keyword evidence="2" id="KW-0677">Repeat</keyword>
<dbReference type="EMBL" id="CP119075">
    <property type="protein sequence ID" value="WED65782.1"/>
    <property type="molecule type" value="Genomic_DNA"/>
</dbReference>
<dbReference type="InterPro" id="IPR045078">
    <property type="entry name" value="TST/MPST-like"/>
</dbReference>
<dbReference type="InterPro" id="IPR001763">
    <property type="entry name" value="Rhodanese-like_dom"/>
</dbReference>
<dbReference type="AlphaFoldDB" id="A0AAF0CPQ6"/>
<dbReference type="CDD" id="cd01449">
    <property type="entry name" value="TST_Repeat_2"/>
    <property type="match status" value="1"/>
</dbReference>
<dbReference type="PANTHER" id="PTHR11364:SF27">
    <property type="entry name" value="SULFURTRANSFERASE"/>
    <property type="match status" value="1"/>
</dbReference>
<gene>
    <name evidence="4" type="ORF">PXH66_02840</name>
</gene>
<organism evidence="4 5">
    <name type="scientific">Synoicihabitans lomoniglobus</name>
    <dbReference type="NCBI Taxonomy" id="2909285"/>
    <lineage>
        <taxon>Bacteria</taxon>
        <taxon>Pseudomonadati</taxon>
        <taxon>Verrucomicrobiota</taxon>
        <taxon>Opitutia</taxon>
        <taxon>Opitutales</taxon>
        <taxon>Opitutaceae</taxon>
        <taxon>Synoicihabitans</taxon>
    </lineage>
</organism>
<dbReference type="CDD" id="cd01448">
    <property type="entry name" value="TST_Repeat_1"/>
    <property type="match status" value="1"/>
</dbReference>
<proteinExistence type="predicted"/>
<evidence type="ECO:0000313" key="4">
    <source>
        <dbReference type="EMBL" id="WED65782.1"/>
    </source>
</evidence>
<dbReference type="InterPro" id="IPR036873">
    <property type="entry name" value="Rhodanese-like_dom_sf"/>
</dbReference>
<name>A0AAF0CPQ6_9BACT</name>
<protein>
    <submittedName>
        <fullName evidence="4">Sulfurtransferase</fullName>
    </submittedName>
</protein>